<dbReference type="Gene3D" id="3.40.50.2000">
    <property type="entry name" value="Glycogen Phosphorylase B"/>
    <property type="match status" value="1"/>
</dbReference>
<dbReference type="GO" id="GO:0016757">
    <property type="term" value="F:glycosyltransferase activity"/>
    <property type="evidence" value="ECO:0007669"/>
    <property type="project" value="InterPro"/>
</dbReference>
<dbReference type="PANTHER" id="PTHR43179:SF11">
    <property type="entry name" value="GLYCOSYL TRANSFERASE"/>
    <property type="match status" value="1"/>
</dbReference>
<reference evidence="1 2" key="1">
    <citation type="submission" date="2022-04" db="EMBL/GenBank/DDBJ databases">
        <title>Genome sequence of C. roseum typestrain.</title>
        <authorList>
            <person name="Poehlein A."/>
            <person name="Schoch T."/>
            <person name="Duerre P."/>
            <person name="Daniel R."/>
        </authorList>
    </citation>
    <scope>NUCLEOTIDE SEQUENCE [LARGE SCALE GENOMIC DNA]</scope>
    <source>
        <strain evidence="1 2">DSM 7320</strain>
    </source>
</reference>
<dbReference type="KEGG" id="crw:CROST_029560"/>
<dbReference type="STRING" id="84029.CROST_26230"/>
<proteinExistence type="predicted"/>
<keyword evidence="2" id="KW-1185">Reference proteome</keyword>
<dbReference type="InterPro" id="IPR029044">
    <property type="entry name" value="Nucleotide-diphossugar_trans"/>
</dbReference>
<gene>
    <name evidence="1" type="ORF">CROST_029560</name>
</gene>
<protein>
    <submittedName>
        <fullName evidence="1">Uncharacterized protein</fullName>
    </submittedName>
</protein>
<dbReference type="InterPro" id="IPR001296">
    <property type="entry name" value="Glyco_trans_1"/>
</dbReference>
<accession>A0A1S8M8R4</accession>
<sequence>MNSYPKVSFIIVNYNGLQHLKNCFSELKNLAYPSDKIEYIVVDNGSKDGSVEFLKKNYPAVKIIRNDSNEGFAKPNDDAAKIAEGEYLALINNDMKLDKNWLNDMFETLQNCNDDSYVCVGSKILNWDGSKLDFAGGSVSFAGYGYQYDYGMDIKDANKKYNEDRDILFACGGSMLIKKDVFLEIGGFDKDYFAYYEDVDLGWRLWVLGYKVKFCSKAICYHRHNGTSKKFNQHKMKTLFERNALYTIYKNYSSDNFDVVLCNLLLMIQRIQMDLKLDEEIFDITNTEDAFFEIDSDEKNFSSLVAINDLTNNLQRLNEKRQYIQKNRKVKDTDLKELIPNPLMPFPVEYYHDYKYLDKFQKLLNTYNIEEKLDAKFKRKILLISNEPIAKKMAGPGIRYWEFAKELGKYNEVFLAIPNENEIDTSELNIEMVSYEPGKADNLIRSAYESDIIIIQGLILEIIPELKDICSEKILIVDIYDPFVIEILETYKNKSIKNRVEANNLNLKIQLEQLELGDYFICANDKQMDYWIGMLSALNKVNPYEYDLSYKLDKLIDLVPFGVSNDEPVNSKKMMKDKIPNLKDTDKVLIWGGGIWNWFDPITLIKAIKEISKERDDIKLFFLGVKHPNPGVPEMEMCNNAIKLAEDLDLKDKYVFFNMDWVEYNDRQNFLMESFAGVSCHLDNLETRFSFRTRILDYFWAKLPIIATEGDYFAELIERDGLGVVVKYGDAISLKDGILRLVTDEDFYETCKENIAKIREEYRWKEVMKPLIEFCNNPIKKKKVNVDSNRNLIVDISQERQTSNVGQLTKERKIGQKFICRYPNLAAIDIKIATYGRKNDHKIKFYLYEESSNNIIIEESLDAVAFSDNSWISIKFKKPIMNSQNRTFKFILDADTDDYTNCITVWKNDGEDEEDLNDYLGCIVENGKELKGSLLFKTKCIYKVNPIDKDRCIVLDEDETSYVPDISEEILSAEGNQTELNSLILKKIGEMHSLNKKISSLQNSLGEVKVNVNELESHVGKLDRNLSRIKNLNIFRIFRKILRK</sequence>
<dbReference type="Pfam" id="PF00534">
    <property type="entry name" value="Glycos_transf_1"/>
    <property type="match status" value="1"/>
</dbReference>
<dbReference type="RefSeq" id="WP_077833888.1">
    <property type="nucleotide sequence ID" value="NZ_CP096983.1"/>
</dbReference>
<organism evidence="1 2">
    <name type="scientific">Clostridium felsineum</name>
    <dbReference type="NCBI Taxonomy" id="36839"/>
    <lineage>
        <taxon>Bacteria</taxon>
        <taxon>Bacillati</taxon>
        <taxon>Bacillota</taxon>
        <taxon>Clostridia</taxon>
        <taxon>Eubacteriales</taxon>
        <taxon>Clostridiaceae</taxon>
        <taxon>Clostridium</taxon>
    </lineage>
</organism>
<dbReference type="Pfam" id="PF00535">
    <property type="entry name" value="Glycos_transf_2"/>
    <property type="match status" value="1"/>
</dbReference>
<dbReference type="EMBL" id="CP096983">
    <property type="protein sequence ID" value="URZ12239.1"/>
    <property type="molecule type" value="Genomic_DNA"/>
</dbReference>
<dbReference type="Gene3D" id="3.90.550.10">
    <property type="entry name" value="Spore Coat Polysaccharide Biosynthesis Protein SpsA, Chain A"/>
    <property type="match status" value="1"/>
</dbReference>
<evidence type="ECO:0000313" key="2">
    <source>
        <dbReference type="Proteomes" id="UP000190951"/>
    </source>
</evidence>
<dbReference type="CDD" id="cd04186">
    <property type="entry name" value="GT_2_like_c"/>
    <property type="match status" value="1"/>
</dbReference>
<dbReference type="Proteomes" id="UP000190951">
    <property type="component" value="Chromosome"/>
</dbReference>
<name>A0A1S8M8R4_9CLOT</name>
<dbReference type="InterPro" id="IPR001173">
    <property type="entry name" value="Glyco_trans_2-like"/>
</dbReference>
<dbReference type="SUPFAM" id="SSF53448">
    <property type="entry name" value="Nucleotide-diphospho-sugar transferases"/>
    <property type="match status" value="1"/>
</dbReference>
<dbReference type="SUPFAM" id="SSF53756">
    <property type="entry name" value="UDP-Glycosyltransferase/glycogen phosphorylase"/>
    <property type="match status" value="1"/>
</dbReference>
<evidence type="ECO:0000313" key="1">
    <source>
        <dbReference type="EMBL" id="URZ12239.1"/>
    </source>
</evidence>
<dbReference type="AlphaFoldDB" id="A0A1S8M8R4"/>
<dbReference type="PANTHER" id="PTHR43179">
    <property type="entry name" value="RHAMNOSYLTRANSFERASE WBBL"/>
    <property type="match status" value="1"/>
</dbReference>